<evidence type="ECO:0000313" key="9">
    <source>
        <dbReference type="Proteomes" id="UP000297635"/>
    </source>
</evidence>
<dbReference type="GO" id="GO:0006083">
    <property type="term" value="P:acetate metabolic process"/>
    <property type="evidence" value="ECO:0007669"/>
    <property type="project" value="TreeGrafter"/>
</dbReference>
<feature type="binding site" evidence="6">
    <location>
        <position position="7"/>
    </location>
    <ligand>
        <name>Mg(2+)</name>
        <dbReference type="ChEBI" id="CHEBI:18420"/>
    </ligand>
</feature>
<dbReference type="PIRSF" id="PIRSF000722">
    <property type="entry name" value="Acetate_prop_kin"/>
    <property type="match status" value="1"/>
</dbReference>
<keyword evidence="6" id="KW-0460">Magnesium</keyword>
<keyword evidence="3 6" id="KW-0547">Nucleotide-binding</keyword>
<dbReference type="PROSITE" id="PS01076">
    <property type="entry name" value="ACETATE_KINASE_2"/>
    <property type="match status" value="1"/>
</dbReference>
<comment type="similarity">
    <text evidence="1 6 7">Belongs to the acetokinase family.</text>
</comment>
<dbReference type="InterPro" id="IPR000890">
    <property type="entry name" value="Aliphatic_acid_kin_short-chain"/>
</dbReference>
<evidence type="ECO:0000256" key="3">
    <source>
        <dbReference type="ARBA" id="ARBA00022741"/>
    </source>
</evidence>
<comment type="subunit">
    <text evidence="6">Homodimer.</text>
</comment>
<comment type="pathway">
    <text evidence="6">Metabolic intermediate biosynthesis; acetyl-CoA biosynthesis; acetyl-CoA from acetate: step 1/2.</text>
</comment>
<dbReference type="GO" id="GO:0006085">
    <property type="term" value="P:acetyl-CoA biosynthetic process"/>
    <property type="evidence" value="ECO:0007669"/>
    <property type="project" value="UniProtKB-UniRule"/>
</dbReference>
<keyword evidence="9" id="KW-1185">Reference proteome</keyword>
<feature type="binding site" evidence="6">
    <location>
        <begin position="283"/>
        <end position="285"/>
    </location>
    <ligand>
        <name>ATP</name>
        <dbReference type="ChEBI" id="CHEBI:30616"/>
    </ligand>
</feature>
<evidence type="ECO:0000256" key="1">
    <source>
        <dbReference type="ARBA" id="ARBA00008748"/>
    </source>
</evidence>
<dbReference type="NCBIfam" id="TIGR00016">
    <property type="entry name" value="ackA"/>
    <property type="match status" value="1"/>
</dbReference>
<dbReference type="RefSeq" id="WP_135472065.1">
    <property type="nucleotide sequence ID" value="NZ_CASJDB010000018.1"/>
</dbReference>
<feature type="binding site" evidence="6">
    <location>
        <position position="14"/>
    </location>
    <ligand>
        <name>ATP</name>
        <dbReference type="ChEBI" id="CHEBI:30616"/>
    </ligand>
</feature>
<sequence length="398" mass="42896">MKILVLNCGSSSVKYKLIDTSSDAVLAEGGAEKIGLADGFLKYKKADGSKAIIELGQTDHNGAVKAILNLLSDPVEGCIKNYAEIDAVGHRVVHGAEKFSQSVLITDEVKDMIKQCYDLAPLHNPANMTGIDAITALMPEVPQVAVFDTAFHQTMPAKSFMYALPYKYYTEDGVRRYGFHGTSHRYVSQRVCEFLGISPVGQKIITCHIGNGGSITAVVDGKSVDTSMGLTPTEGLMMGTRVGDVDPGALVYLMLKHNLSATELQKIINKESGMLGTSEISSDMREIEAAVDAKNPRACLGLDMYEQRITKYIGAYAAEMGGVDIIVFTGGVGENQCSLRSNVCAPLAFMGVEIDMEVNKVRGEEKVISTPASKVKVVVIPTDEELMIARDTEAIVKK</sequence>
<feature type="active site" description="Proton donor/acceptor" evidence="6">
    <location>
        <position position="148"/>
    </location>
</feature>
<comment type="function">
    <text evidence="6">Catalyzes the formation of acetyl phosphate from acetate and ATP. Can also catalyze the reverse reaction.</text>
</comment>
<evidence type="ECO:0000256" key="5">
    <source>
        <dbReference type="ARBA" id="ARBA00022840"/>
    </source>
</evidence>
<dbReference type="Proteomes" id="UP000297635">
    <property type="component" value="Unassembled WGS sequence"/>
</dbReference>
<name>A0A4Z0V3C9_9BACT</name>
<keyword evidence="6" id="KW-0479">Metal-binding</keyword>
<reference evidence="8 9" key="1">
    <citation type="submission" date="2019-02" db="EMBL/GenBank/DDBJ databases">
        <title>Isolation and identification of novel species under the genus Muribaculum.</title>
        <authorList>
            <person name="Miyake S."/>
            <person name="Ding Y."/>
            <person name="Low A."/>
            <person name="Soh M."/>
            <person name="Seedorf H."/>
        </authorList>
    </citation>
    <scope>NUCLEOTIDE SEQUENCE [LARGE SCALE GENOMIC DNA]</scope>
    <source>
        <strain evidence="8 9">TLL-A3</strain>
    </source>
</reference>
<feature type="binding site" evidence="6">
    <location>
        <position position="91"/>
    </location>
    <ligand>
        <name>substrate</name>
    </ligand>
</feature>
<feature type="binding site" evidence="6">
    <location>
        <begin position="208"/>
        <end position="212"/>
    </location>
    <ligand>
        <name>ATP</name>
        <dbReference type="ChEBI" id="CHEBI:30616"/>
    </ligand>
</feature>
<proteinExistence type="inferred from homology"/>
<comment type="caution">
    <text evidence="8">The sequence shown here is derived from an EMBL/GenBank/DDBJ whole genome shotgun (WGS) entry which is preliminary data.</text>
</comment>
<dbReference type="InterPro" id="IPR023865">
    <property type="entry name" value="Aliphatic_acid_kinase_CS"/>
</dbReference>
<dbReference type="UniPathway" id="UPA00340">
    <property type="reaction ID" value="UER00458"/>
</dbReference>
<dbReference type="PANTHER" id="PTHR21060:SF15">
    <property type="entry name" value="ACETATE KINASE-RELATED"/>
    <property type="match status" value="1"/>
</dbReference>
<dbReference type="InterPro" id="IPR043129">
    <property type="entry name" value="ATPase_NBD"/>
</dbReference>
<comment type="subcellular location">
    <subcellularLocation>
        <location evidence="6">Cytoplasm</location>
    </subcellularLocation>
</comment>
<dbReference type="Pfam" id="PF00871">
    <property type="entry name" value="Acetate_kinase"/>
    <property type="match status" value="1"/>
</dbReference>
<dbReference type="CDD" id="cd24010">
    <property type="entry name" value="ASKHA_NBD_AcK_PK"/>
    <property type="match status" value="1"/>
</dbReference>
<feature type="site" description="Transition state stabilizer" evidence="6">
    <location>
        <position position="180"/>
    </location>
</feature>
<feature type="binding site" evidence="6">
    <location>
        <begin position="331"/>
        <end position="335"/>
    </location>
    <ligand>
        <name>ATP</name>
        <dbReference type="ChEBI" id="CHEBI:30616"/>
    </ligand>
</feature>
<evidence type="ECO:0000256" key="7">
    <source>
        <dbReference type="RuleBase" id="RU003835"/>
    </source>
</evidence>
<dbReference type="EC" id="2.7.2.1" evidence="6"/>
<dbReference type="GO" id="GO:0005737">
    <property type="term" value="C:cytoplasm"/>
    <property type="evidence" value="ECO:0007669"/>
    <property type="project" value="UniProtKB-SubCell"/>
</dbReference>
<evidence type="ECO:0000313" key="8">
    <source>
        <dbReference type="EMBL" id="TGG36326.1"/>
    </source>
</evidence>
<dbReference type="PANTHER" id="PTHR21060">
    <property type="entry name" value="ACETATE KINASE"/>
    <property type="match status" value="1"/>
</dbReference>
<keyword evidence="6" id="KW-0963">Cytoplasm</keyword>
<feature type="binding site" evidence="6">
    <location>
        <position position="384"/>
    </location>
    <ligand>
        <name>Mg(2+)</name>
        <dbReference type="ChEBI" id="CHEBI:18420"/>
    </ligand>
</feature>
<dbReference type="SUPFAM" id="SSF53067">
    <property type="entry name" value="Actin-like ATPase domain"/>
    <property type="match status" value="2"/>
</dbReference>
<organism evidence="8 9">
    <name type="scientific">Duncaniella freteri</name>
    <dbReference type="NCBI Taxonomy" id="2530391"/>
    <lineage>
        <taxon>Bacteria</taxon>
        <taxon>Pseudomonadati</taxon>
        <taxon>Bacteroidota</taxon>
        <taxon>Bacteroidia</taxon>
        <taxon>Bacteroidales</taxon>
        <taxon>Muribaculaceae</taxon>
        <taxon>Duncaniella</taxon>
    </lineage>
</organism>
<dbReference type="GeneID" id="82150250"/>
<feature type="site" description="Transition state stabilizer" evidence="6">
    <location>
        <position position="241"/>
    </location>
</feature>
<dbReference type="PRINTS" id="PR00471">
    <property type="entry name" value="ACETATEKNASE"/>
</dbReference>
<protein>
    <recommendedName>
        <fullName evidence="6">Acetate kinase</fullName>
        <ecNumber evidence="6">2.7.2.1</ecNumber>
    </recommendedName>
    <alternativeName>
        <fullName evidence="6">Acetokinase</fullName>
    </alternativeName>
</protein>
<evidence type="ECO:0000256" key="6">
    <source>
        <dbReference type="HAMAP-Rule" id="MF_00020"/>
    </source>
</evidence>
<comment type="catalytic activity">
    <reaction evidence="6">
        <text>acetate + ATP = acetyl phosphate + ADP</text>
        <dbReference type="Rhea" id="RHEA:11352"/>
        <dbReference type="ChEBI" id="CHEBI:22191"/>
        <dbReference type="ChEBI" id="CHEBI:30089"/>
        <dbReference type="ChEBI" id="CHEBI:30616"/>
        <dbReference type="ChEBI" id="CHEBI:456216"/>
        <dbReference type="EC" id="2.7.2.1"/>
    </reaction>
</comment>
<dbReference type="GO" id="GO:0008776">
    <property type="term" value="F:acetate kinase activity"/>
    <property type="evidence" value="ECO:0007669"/>
    <property type="project" value="UniProtKB-UniRule"/>
</dbReference>
<keyword evidence="4 6" id="KW-0418">Kinase</keyword>
<evidence type="ECO:0000256" key="2">
    <source>
        <dbReference type="ARBA" id="ARBA00022679"/>
    </source>
</evidence>
<keyword evidence="5 6" id="KW-0067">ATP-binding</keyword>
<dbReference type="Gene3D" id="3.30.420.40">
    <property type="match status" value="2"/>
</dbReference>
<keyword evidence="2 6" id="KW-0808">Transferase</keyword>
<dbReference type="AlphaFoldDB" id="A0A4Z0V3C9"/>
<dbReference type="EMBL" id="SJSA01000002">
    <property type="protein sequence ID" value="TGG36326.1"/>
    <property type="molecule type" value="Genomic_DNA"/>
</dbReference>
<dbReference type="InterPro" id="IPR004372">
    <property type="entry name" value="Ac/propionate_kinase"/>
</dbReference>
<comment type="cofactor">
    <cofactor evidence="6">
        <name>Mg(2+)</name>
        <dbReference type="ChEBI" id="CHEBI:18420"/>
    </cofactor>
    <cofactor evidence="6">
        <name>Mn(2+)</name>
        <dbReference type="ChEBI" id="CHEBI:29035"/>
    </cofactor>
    <text evidence="6">Mg(2+). Can also accept Mn(2+).</text>
</comment>
<accession>A0A4Z0V3C9</accession>
<dbReference type="HAMAP" id="MF_00020">
    <property type="entry name" value="Acetate_kinase"/>
    <property type="match status" value="1"/>
</dbReference>
<gene>
    <name evidence="6" type="primary">ackA</name>
    <name evidence="8" type="ORF">EZ315_10670</name>
</gene>
<dbReference type="GO" id="GO:0000287">
    <property type="term" value="F:magnesium ion binding"/>
    <property type="evidence" value="ECO:0007669"/>
    <property type="project" value="UniProtKB-UniRule"/>
</dbReference>
<evidence type="ECO:0000256" key="4">
    <source>
        <dbReference type="ARBA" id="ARBA00022777"/>
    </source>
</evidence>
<dbReference type="GO" id="GO:0005524">
    <property type="term" value="F:ATP binding"/>
    <property type="evidence" value="ECO:0007669"/>
    <property type="project" value="UniProtKB-KW"/>
</dbReference>
<dbReference type="PROSITE" id="PS01075">
    <property type="entry name" value="ACETATE_KINASE_1"/>
    <property type="match status" value="1"/>
</dbReference>